<dbReference type="GO" id="GO:0003824">
    <property type="term" value="F:catalytic activity"/>
    <property type="evidence" value="ECO:0007669"/>
    <property type="project" value="InterPro"/>
</dbReference>
<sequence length="520" mass="55605">MTPPDHTRPASTADLLGEAWQAALGAAPAGPDTDFFAVGGDSLLAVRMLSRLRQARVAATPADILRGRTFSGILSRLEALREATDPMGSEGTAGRGRTGTVPLLPTQHRWIANGFTDPDHFSLGWIFDVPERTPDGRPVDTGDVEAAVLALAGRHEALRTRYVLEGEGAPRAEVLPAAPDGLFVKADVPDDEVPGVLRDGWRAHRLAEGRVLAARWLPAQRLLQVALHHLTLDGFSVELIADDLEALLVGADLPAAPGAPRDRARVLSAWLTSAQAGRDAAAWAGQDWTRVRPVPVEATGPGLLSSMDVASAELDVAHTAAVQRLAVRSGLTFEALVLTAAADAITERFGLPGVSVDTYHHGRDKLPGGPDITSGIGYFQASYPVVVTAGPGDWLERAAAVFDRVPKDRFGFDALRFAGHTALADLPSSGIRLNFRSRMSEINAREVDWLPPSTVSAGGRRSPRQTEPYVLMLEADQVGERFAFAVKFSRDHFARETVEHLVRSTLARLEQAALRAGGPA</sequence>
<keyword evidence="2" id="KW-0596">Phosphopantetheine</keyword>
<evidence type="ECO:0000313" key="6">
    <source>
        <dbReference type="Proteomes" id="UP000313066"/>
    </source>
</evidence>
<dbReference type="Gene3D" id="3.30.559.10">
    <property type="entry name" value="Chloramphenicol acetyltransferase-like domain"/>
    <property type="match status" value="1"/>
</dbReference>
<evidence type="ECO:0000259" key="4">
    <source>
        <dbReference type="PROSITE" id="PS50075"/>
    </source>
</evidence>
<dbReference type="InterPro" id="IPR009081">
    <property type="entry name" value="PP-bd_ACP"/>
</dbReference>
<dbReference type="InterPro" id="IPR036736">
    <property type="entry name" value="ACP-like_sf"/>
</dbReference>
<dbReference type="Pfam" id="PF00668">
    <property type="entry name" value="Condensation"/>
    <property type="match status" value="1"/>
</dbReference>
<dbReference type="PANTHER" id="PTHR45527:SF1">
    <property type="entry name" value="FATTY ACID SYNTHASE"/>
    <property type="match status" value="1"/>
</dbReference>
<dbReference type="Gene3D" id="1.10.1200.10">
    <property type="entry name" value="ACP-like"/>
    <property type="match status" value="1"/>
</dbReference>
<dbReference type="Gene3D" id="3.30.559.30">
    <property type="entry name" value="Nonribosomal peptide synthetase, condensation domain"/>
    <property type="match status" value="1"/>
</dbReference>
<evidence type="ECO:0000256" key="1">
    <source>
        <dbReference type="ARBA" id="ARBA00001957"/>
    </source>
</evidence>
<dbReference type="SUPFAM" id="SSF52777">
    <property type="entry name" value="CoA-dependent acyltransferases"/>
    <property type="match status" value="2"/>
</dbReference>
<dbReference type="Pfam" id="PF00550">
    <property type="entry name" value="PP-binding"/>
    <property type="match status" value="1"/>
</dbReference>
<keyword evidence="6" id="KW-1185">Reference proteome</keyword>
<dbReference type="InterPro" id="IPR001242">
    <property type="entry name" value="Condensation_dom"/>
</dbReference>
<dbReference type="RefSeq" id="WP_139576707.1">
    <property type="nucleotide sequence ID" value="NZ_VDMA02000012.1"/>
</dbReference>
<evidence type="ECO:0000256" key="3">
    <source>
        <dbReference type="ARBA" id="ARBA00022553"/>
    </source>
</evidence>
<reference evidence="5 6" key="1">
    <citation type="submission" date="2019-10" db="EMBL/GenBank/DDBJ databases">
        <title>Nonomuraea sp. nov., isolated from Phyllanthus amarus.</title>
        <authorList>
            <person name="Klykleung N."/>
            <person name="Tanasupawat S."/>
        </authorList>
    </citation>
    <scope>NUCLEOTIDE SEQUENCE [LARGE SCALE GENOMIC DNA]</scope>
    <source>
        <strain evidence="5 6">CR1-09</strain>
    </source>
</reference>
<keyword evidence="3" id="KW-0597">Phosphoprotein</keyword>
<comment type="cofactor">
    <cofactor evidence="1">
        <name>pantetheine 4'-phosphate</name>
        <dbReference type="ChEBI" id="CHEBI:47942"/>
    </cofactor>
</comment>
<dbReference type="GO" id="GO:0005737">
    <property type="term" value="C:cytoplasm"/>
    <property type="evidence" value="ECO:0007669"/>
    <property type="project" value="TreeGrafter"/>
</dbReference>
<organism evidence="5 6">
    <name type="scientific">Microbispora catharanthi</name>
    <dbReference type="NCBI Taxonomy" id="1712871"/>
    <lineage>
        <taxon>Bacteria</taxon>
        <taxon>Bacillati</taxon>
        <taxon>Actinomycetota</taxon>
        <taxon>Actinomycetes</taxon>
        <taxon>Streptosporangiales</taxon>
        <taxon>Streptosporangiaceae</taxon>
        <taxon>Microbispora</taxon>
    </lineage>
</organism>
<evidence type="ECO:0000256" key="2">
    <source>
        <dbReference type="ARBA" id="ARBA00022450"/>
    </source>
</evidence>
<dbReference type="EMBL" id="VDMA02000012">
    <property type="protein sequence ID" value="KAB8182864.1"/>
    <property type="molecule type" value="Genomic_DNA"/>
</dbReference>
<dbReference type="GO" id="GO:0044550">
    <property type="term" value="P:secondary metabolite biosynthetic process"/>
    <property type="evidence" value="ECO:0007669"/>
    <property type="project" value="TreeGrafter"/>
</dbReference>
<evidence type="ECO:0000313" key="5">
    <source>
        <dbReference type="EMBL" id="KAB8182864.1"/>
    </source>
</evidence>
<dbReference type="GO" id="GO:0008610">
    <property type="term" value="P:lipid biosynthetic process"/>
    <property type="evidence" value="ECO:0007669"/>
    <property type="project" value="UniProtKB-ARBA"/>
</dbReference>
<gene>
    <name evidence="5" type="ORF">FH610_023060</name>
</gene>
<feature type="domain" description="Carrier" evidence="4">
    <location>
        <begin position="7"/>
        <end position="81"/>
    </location>
</feature>
<dbReference type="InterPro" id="IPR006162">
    <property type="entry name" value="Ppantetheine_attach_site"/>
</dbReference>
<dbReference type="InterPro" id="IPR023213">
    <property type="entry name" value="CAT-like_dom_sf"/>
</dbReference>
<accession>A0A5N6BQZ8</accession>
<dbReference type="GO" id="GO:0043041">
    <property type="term" value="P:amino acid activation for nonribosomal peptide biosynthetic process"/>
    <property type="evidence" value="ECO:0007669"/>
    <property type="project" value="TreeGrafter"/>
</dbReference>
<dbReference type="PROSITE" id="PS00012">
    <property type="entry name" value="PHOSPHOPANTETHEINE"/>
    <property type="match status" value="1"/>
</dbReference>
<proteinExistence type="predicted"/>
<comment type="caution">
    <text evidence="5">The sequence shown here is derived from an EMBL/GenBank/DDBJ whole genome shotgun (WGS) entry which is preliminary data.</text>
</comment>
<dbReference type="PANTHER" id="PTHR45527">
    <property type="entry name" value="NONRIBOSOMAL PEPTIDE SYNTHETASE"/>
    <property type="match status" value="1"/>
</dbReference>
<dbReference type="Proteomes" id="UP000313066">
    <property type="component" value="Unassembled WGS sequence"/>
</dbReference>
<dbReference type="AlphaFoldDB" id="A0A5N6BQZ8"/>
<name>A0A5N6BQZ8_9ACTN</name>
<dbReference type="PROSITE" id="PS50075">
    <property type="entry name" value="CARRIER"/>
    <property type="match status" value="1"/>
</dbReference>
<protein>
    <recommendedName>
        <fullName evidence="4">Carrier domain-containing protein</fullName>
    </recommendedName>
</protein>
<dbReference type="GO" id="GO:0031177">
    <property type="term" value="F:phosphopantetheine binding"/>
    <property type="evidence" value="ECO:0007669"/>
    <property type="project" value="TreeGrafter"/>
</dbReference>
<dbReference type="SUPFAM" id="SSF47336">
    <property type="entry name" value="ACP-like"/>
    <property type="match status" value="1"/>
</dbReference>